<organism evidence="2 3">
    <name type="scientific">Rhizoctonia solani</name>
    <dbReference type="NCBI Taxonomy" id="456999"/>
    <lineage>
        <taxon>Eukaryota</taxon>
        <taxon>Fungi</taxon>
        <taxon>Dikarya</taxon>
        <taxon>Basidiomycota</taxon>
        <taxon>Agaricomycotina</taxon>
        <taxon>Agaricomycetes</taxon>
        <taxon>Cantharellales</taxon>
        <taxon>Ceratobasidiaceae</taxon>
        <taxon>Rhizoctonia</taxon>
    </lineage>
</organism>
<evidence type="ECO:0000313" key="3">
    <source>
        <dbReference type="Proteomes" id="UP000602905"/>
    </source>
</evidence>
<sequence>MRGKVQKVHQLDTLPVEVVPPFRGNDSPLLAGLHVPAAGNNPNAPPDAAPTEVTVAANQQANNVNNQAEANAENEVTADQLVPEEGD</sequence>
<comment type="caution">
    <text evidence="2">The sequence shown here is derived from an EMBL/GenBank/DDBJ whole genome shotgun (WGS) entry which is preliminary data.</text>
</comment>
<evidence type="ECO:0000256" key="1">
    <source>
        <dbReference type="SAM" id="MobiDB-lite"/>
    </source>
</evidence>
<feature type="region of interest" description="Disordered" evidence="1">
    <location>
        <begin position="63"/>
        <end position="87"/>
    </location>
</feature>
<feature type="non-terminal residue" evidence="2">
    <location>
        <position position="1"/>
    </location>
</feature>
<reference evidence="2" key="1">
    <citation type="submission" date="2020-09" db="EMBL/GenBank/DDBJ databases">
        <title>Comparative genome analyses of four rice-infecting Rhizoctonia solani isolates reveal extensive enrichment of homogalacturonan modification genes.</title>
        <authorList>
            <person name="Lee D.-Y."/>
            <person name="Jeon J."/>
            <person name="Kim K.-T."/>
            <person name="Cheong K."/>
            <person name="Song H."/>
            <person name="Choi G."/>
            <person name="Ko J."/>
            <person name="Opiyo S.O."/>
            <person name="Zuo S."/>
            <person name="Madhav S."/>
            <person name="Lee Y.-H."/>
            <person name="Wang G.-L."/>
        </authorList>
    </citation>
    <scope>NUCLEOTIDE SEQUENCE</scope>
    <source>
        <strain evidence="2">AG1-IA WGL</strain>
    </source>
</reference>
<protein>
    <submittedName>
        <fullName evidence="2">Uncharacterized protein</fullName>
    </submittedName>
</protein>
<dbReference type="Proteomes" id="UP000602905">
    <property type="component" value="Unassembled WGS sequence"/>
</dbReference>
<name>A0A8H7HQZ6_9AGAM</name>
<proteinExistence type="predicted"/>
<dbReference type="EMBL" id="JACYCD010000051">
    <property type="protein sequence ID" value="KAF8706704.1"/>
    <property type="molecule type" value="Genomic_DNA"/>
</dbReference>
<gene>
    <name evidence="2" type="ORF">RHS03_04809</name>
</gene>
<dbReference type="AlphaFoldDB" id="A0A8H7HQZ6"/>
<evidence type="ECO:0000313" key="2">
    <source>
        <dbReference type="EMBL" id="KAF8706704.1"/>
    </source>
</evidence>
<accession>A0A8H7HQZ6</accession>
<feature type="compositionally biased region" description="Low complexity" evidence="1">
    <location>
        <begin position="63"/>
        <end position="78"/>
    </location>
</feature>